<dbReference type="AlphaFoldDB" id="A0A2C5XG37"/>
<feature type="transmembrane region" description="Helical" evidence="1">
    <location>
        <begin position="12"/>
        <end position="34"/>
    </location>
</feature>
<protein>
    <submittedName>
        <fullName evidence="2">Uncharacterized protein</fullName>
    </submittedName>
</protein>
<evidence type="ECO:0000313" key="2">
    <source>
        <dbReference type="EMBL" id="PHH55212.1"/>
    </source>
</evidence>
<organism evidence="2 3">
    <name type="scientific">Ceratocystis fimbriata CBS 114723</name>
    <dbReference type="NCBI Taxonomy" id="1035309"/>
    <lineage>
        <taxon>Eukaryota</taxon>
        <taxon>Fungi</taxon>
        <taxon>Dikarya</taxon>
        <taxon>Ascomycota</taxon>
        <taxon>Pezizomycotina</taxon>
        <taxon>Sordariomycetes</taxon>
        <taxon>Hypocreomycetidae</taxon>
        <taxon>Microascales</taxon>
        <taxon>Ceratocystidaceae</taxon>
        <taxon>Ceratocystis</taxon>
    </lineage>
</organism>
<dbReference type="Proteomes" id="UP000222788">
    <property type="component" value="Unassembled WGS sequence"/>
</dbReference>
<dbReference type="STRING" id="1035309.A0A2C5XG37"/>
<comment type="caution">
    <text evidence="2">The sequence shown here is derived from an EMBL/GenBank/DDBJ whole genome shotgun (WGS) entry which is preliminary data.</text>
</comment>
<keyword evidence="1" id="KW-1133">Transmembrane helix</keyword>
<feature type="transmembrane region" description="Helical" evidence="1">
    <location>
        <begin position="215"/>
        <end position="235"/>
    </location>
</feature>
<keyword evidence="1" id="KW-0472">Membrane</keyword>
<dbReference type="InterPro" id="IPR033481">
    <property type="entry name" value="Dni1/Fig1"/>
</dbReference>
<feature type="transmembrane region" description="Helical" evidence="1">
    <location>
        <begin position="122"/>
        <end position="143"/>
    </location>
</feature>
<feature type="transmembrane region" description="Helical" evidence="1">
    <location>
        <begin position="164"/>
        <end position="195"/>
    </location>
</feature>
<proteinExistence type="predicted"/>
<dbReference type="GO" id="GO:0016020">
    <property type="term" value="C:membrane"/>
    <property type="evidence" value="ECO:0007669"/>
    <property type="project" value="InterPro"/>
</dbReference>
<keyword evidence="3" id="KW-1185">Reference proteome</keyword>
<gene>
    <name evidence="2" type="ORF">CFIMG_000066RA</name>
</gene>
<reference evidence="2 3" key="2">
    <citation type="journal article" date="2013" name="IMA Fungus">
        <title>IMA Genome-F 1: Ceratocystis fimbriata: Draft nuclear genome sequence for the plant pathogen, Ceratocystis fimbriata.</title>
        <authorList>
            <person name="Wilken P.M."/>
            <person name="Steenkamp E.T."/>
            <person name="Wingfield M.J."/>
            <person name="de Beer Z.W."/>
            <person name="Wingfield B.D."/>
        </authorList>
    </citation>
    <scope>NUCLEOTIDE SEQUENCE [LARGE SCALE GENOMIC DNA]</scope>
    <source>
        <strain evidence="2 3">CBS 114723</strain>
    </source>
</reference>
<accession>A0A2C5XG37</accession>
<sequence>MMIDANPIIERFNSRVFGYILLVLVVVFHSLVIAGCMSKSSGIPGLYIVKLQISNSSSVQVRVGYFAMCVNGPLNSPYECYSTTGLGQDKLRSFFITENMDATTSSQISQLLVPARAMQTRVFPPLIAGAFGCFMASVMLAAVRQNMLAQPLPRAFWTSRHTSAIIACLGVVAFGLAAASAVMTTQVAKALAWWLNDMDPQEDGIYISEGTGMQVLQWLIVSMIILYHLCFAHLFTDKKKGVEEKAEAPAEEA</sequence>
<keyword evidence="1" id="KW-0812">Transmembrane</keyword>
<name>A0A2C5XG37_9PEZI</name>
<evidence type="ECO:0000313" key="3">
    <source>
        <dbReference type="Proteomes" id="UP000222788"/>
    </source>
</evidence>
<dbReference type="EMBL" id="APWK03000014">
    <property type="protein sequence ID" value="PHH55212.1"/>
    <property type="molecule type" value="Genomic_DNA"/>
</dbReference>
<dbReference type="Pfam" id="PF12351">
    <property type="entry name" value="Fig1"/>
    <property type="match status" value="1"/>
</dbReference>
<dbReference type="OrthoDB" id="3524679at2759"/>
<reference evidence="2 3" key="1">
    <citation type="journal article" date="2013" name="Fungal Biol.">
        <title>Analysis of microsatellite markers in the genome of the plant pathogen Ceratocystis fimbriata.</title>
        <authorList>
            <person name="Simpson M.C."/>
            <person name="Wilken P.M."/>
            <person name="Coetzee M.P."/>
            <person name="Wingfield M.J."/>
            <person name="Wingfield B.D."/>
        </authorList>
    </citation>
    <scope>NUCLEOTIDE SEQUENCE [LARGE SCALE GENOMIC DNA]</scope>
    <source>
        <strain evidence="2 3">CBS 114723</strain>
    </source>
</reference>
<evidence type="ECO:0000256" key="1">
    <source>
        <dbReference type="SAM" id="Phobius"/>
    </source>
</evidence>